<evidence type="ECO:0000313" key="5">
    <source>
        <dbReference type="EMBL" id="CAK0889340.1"/>
    </source>
</evidence>
<feature type="region of interest" description="Disordered" evidence="3">
    <location>
        <begin position="71"/>
        <end position="93"/>
    </location>
</feature>
<dbReference type="InterPro" id="IPR002744">
    <property type="entry name" value="MIP18-like"/>
</dbReference>
<dbReference type="InterPro" id="IPR044304">
    <property type="entry name" value="NUBPL-like"/>
</dbReference>
<organism evidence="5 6">
    <name type="scientific">Prorocentrum cordatum</name>
    <dbReference type="NCBI Taxonomy" id="2364126"/>
    <lineage>
        <taxon>Eukaryota</taxon>
        <taxon>Sar</taxon>
        <taxon>Alveolata</taxon>
        <taxon>Dinophyceae</taxon>
        <taxon>Prorocentrales</taxon>
        <taxon>Prorocentraceae</taxon>
        <taxon>Prorocentrum</taxon>
    </lineage>
</organism>
<keyword evidence="6" id="KW-1185">Reference proteome</keyword>
<keyword evidence="2" id="KW-0067">ATP-binding</keyword>
<evidence type="ECO:0000256" key="3">
    <source>
        <dbReference type="SAM" id="MobiDB-lite"/>
    </source>
</evidence>
<accession>A0ABN9WRH4</accession>
<feature type="domain" description="MIP18 family-like" evidence="4">
    <location>
        <begin position="1"/>
        <end position="64"/>
    </location>
</feature>
<dbReference type="InterPro" id="IPR034904">
    <property type="entry name" value="FSCA_dom_sf"/>
</dbReference>
<evidence type="ECO:0000256" key="2">
    <source>
        <dbReference type="ARBA" id="ARBA00022840"/>
    </source>
</evidence>
<name>A0ABN9WRH4_9DINO</name>
<feature type="non-terminal residue" evidence="5">
    <location>
        <position position="1"/>
    </location>
</feature>
<gene>
    <name evidence="5" type="ORF">PCOR1329_LOCUS69897</name>
</gene>
<feature type="compositionally biased region" description="Pro residues" evidence="3">
    <location>
        <begin position="75"/>
        <end position="93"/>
    </location>
</feature>
<dbReference type="PANTHER" id="PTHR42961">
    <property type="entry name" value="IRON-SULFUR PROTEIN NUBPL"/>
    <property type="match status" value="1"/>
</dbReference>
<evidence type="ECO:0000259" key="4">
    <source>
        <dbReference type="Pfam" id="PF01883"/>
    </source>
</evidence>
<dbReference type="Gene3D" id="3.30.300.130">
    <property type="entry name" value="Fe-S cluster assembly (FSCA)"/>
    <property type="match status" value="1"/>
</dbReference>
<evidence type="ECO:0000313" key="6">
    <source>
        <dbReference type="Proteomes" id="UP001189429"/>
    </source>
</evidence>
<dbReference type="PANTHER" id="PTHR42961:SF2">
    <property type="entry name" value="IRON-SULFUR PROTEIN NUBPL"/>
    <property type="match status" value="1"/>
</dbReference>
<protein>
    <recommendedName>
        <fullName evidence="4">MIP18 family-like domain-containing protein</fullName>
    </recommendedName>
</protein>
<dbReference type="InterPro" id="IPR027417">
    <property type="entry name" value="P-loop_NTPase"/>
</dbReference>
<sequence>VLNALRKVKDEGLGTDIVTVGFVAADSLNADRESGTVTFKLEVGIFEDRAREEVGKLPWVRRVDIQVAGAAPKAAAPPPASPPPARPPVPSVPPSMRKVKNIIAVYSCKGGVGKSTVSVNLAFSLRQTGASVGIFDCDVYGPSLPLMVKFPETTP</sequence>
<feature type="non-terminal residue" evidence="5">
    <location>
        <position position="155"/>
    </location>
</feature>
<keyword evidence="1" id="KW-0547">Nucleotide-binding</keyword>
<dbReference type="SUPFAM" id="SSF52540">
    <property type="entry name" value="P-loop containing nucleoside triphosphate hydrolases"/>
    <property type="match status" value="1"/>
</dbReference>
<proteinExistence type="predicted"/>
<comment type="caution">
    <text evidence="5">The sequence shown here is derived from an EMBL/GenBank/DDBJ whole genome shotgun (WGS) entry which is preliminary data.</text>
</comment>
<dbReference type="InterPro" id="IPR033756">
    <property type="entry name" value="YlxH/NBP35"/>
</dbReference>
<dbReference type="Pfam" id="PF01883">
    <property type="entry name" value="FeS_assembly_P"/>
    <property type="match status" value="1"/>
</dbReference>
<dbReference type="Gene3D" id="3.40.50.300">
    <property type="entry name" value="P-loop containing nucleotide triphosphate hydrolases"/>
    <property type="match status" value="1"/>
</dbReference>
<dbReference type="Pfam" id="PF10609">
    <property type="entry name" value="ParA"/>
    <property type="match status" value="1"/>
</dbReference>
<dbReference type="SUPFAM" id="SSF117916">
    <property type="entry name" value="Fe-S cluster assembly (FSCA) domain-like"/>
    <property type="match status" value="1"/>
</dbReference>
<dbReference type="Proteomes" id="UP001189429">
    <property type="component" value="Unassembled WGS sequence"/>
</dbReference>
<dbReference type="EMBL" id="CAUYUJ010019195">
    <property type="protein sequence ID" value="CAK0889340.1"/>
    <property type="molecule type" value="Genomic_DNA"/>
</dbReference>
<reference evidence="5" key="1">
    <citation type="submission" date="2023-10" db="EMBL/GenBank/DDBJ databases">
        <authorList>
            <person name="Chen Y."/>
            <person name="Shah S."/>
            <person name="Dougan E. K."/>
            <person name="Thang M."/>
            <person name="Chan C."/>
        </authorList>
    </citation>
    <scope>NUCLEOTIDE SEQUENCE [LARGE SCALE GENOMIC DNA]</scope>
</reference>
<evidence type="ECO:0000256" key="1">
    <source>
        <dbReference type="ARBA" id="ARBA00022741"/>
    </source>
</evidence>